<evidence type="ECO:0000256" key="4">
    <source>
        <dbReference type="ARBA" id="ARBA00022967"/>
    </source>
</evidence>
<dbReference type="FunFam" id="3.40.50.300:FF:000134">
    <property type="entry name" value="Iron-enterobactin ABC transporter ATP-binding protein"/>
    <property type="match status" value="1"/>
</dbReference>
<dbReference type="PROSITE" id="PS50893">
    <property type="entry name" value="ABC_TRANSPORTER_2"/>
    <property type="match status" value="1"/>
</dbReference>
<dbReference type="Gene3D" id="3.40.50.300">
    <property type="entry name" value="P-loop containing nucleotide triphosphate hydrolases"/>
    <property type="match status" value="1"/>
</dbReference>
<evidence type="ECO:0000256" key="1">
    <source>
        <dbReference type="ARBA" id="ARBA00022448"/>
    </source>
</evidence>
<dbReference type="EMBL" id="FNFB01000019">
    <property type="protein sequence ID" value="SDL29557.1"/>
    <property type="molecule type" value="Genomic_DNA"/>
</dbReference>
<dbReference type="SUPFAM" id="SSF52540">
    <property type="entry name" value="P-loop containing nucleoside triphosphate hydrolases"/>
    <property type="match status" value="1"/>
</dbReference>
<dbReference type="GO" id="GO:0016887">
    <property type="term" value="F:ATP hydrolysis activity"/>
    <property type="evidence" value="ECO:0007669"/>
    <property type="project" value="InterPro"/>
</dbReference>
<dbReference type="RefSeq" id="WP_090769974.1">
    <property type="nucleotide sequence ID" value="NZ_FNFB01000019.1"/>
</dbReference>
<dbReference type="OrthoDB" id="5296765at2"/>
<reference evidence="6 7" key="1">
    <citation type="submission" date="2016-10" db="EMBL/GenBank/DDBJ databases">
        <authorList>
            <person name="de Groot N.N."/>
        </authorList>
    </citation>
    <scope>NUCLEOTIDE SEQUENCE [LARGE SCALE GENOMIC DNA]</scope>
    <source>
        <strain evidence="6 7">CGMCC 4.5681</strain>
    </source>
</reference>
<name>A0A1G9IWG8_9ACTN</name>
<dbReference type="AlphaFoldDB" id="A0A1G9IWG8"/>
<dbReference type="Pfam" id="PF00005">
    <property type="entry name" value="ABC_tran"/>
    <property type="match status" value="1"/>
</dbReference>
<evidence type="ECO:0000313" key="6">
    <source>
        <dbReference type="EMBL" id="SDL29557.1"/>
    </source>
</evidence>
<keyword evidence="3 6" id="KW-0067">ATP-binding</keyword>
<dbReference type="InterPro" id="IPR027417">
    <property type="entry name" value="P-loop_NTPase"/>
</dbReference>
<evidence type="ECO:0000256" key="2">
    <source>
        <dbReference type="ARBA" id="ARBA00022741"/>
    </source>
</evidence>
<feature type="domain" description="ABC transporter" evidence="5">
    <location>
        <begin position="5"/>
        <end position="240"/>
    </location>
</feature>
<dbReference type="CDD" id="cd03214">
    <property type="entry name" value="ABC_Iron-Siderophores_B12_Hemin"/>
    <property type="match status" value="1"/>
</dbReference>
<organism evidence="6 7">
    <name type="scientific">Nonomuraea maritima</name>
    <dbReference type="NCBI Taxonomy" id="683260"/>
    <lineage>
        <taxon>Bacteria</taxon>
        <taxon>Bacillati</taxon>
        <taxon>Actinomycetota</taxon>
        <taxon>Actinomycetes</taxon>
        <taxon>Streptosporangiales</taxon>
        <taxon>Streptosporangiaceae</taxon>
        <taxon>Nonomuraea</taxon>
    </lineage>
</organism>
<keyword evidence="7" id="KW-1185">Reference proteome</keyword>
<evidence type="ECO:0000313" key="7">
    <source>
        <dbReference type="Proteomes" id="UP000198683"/>
    </source>
</evidence>
<protein>
    <submittedName>
        <fullName evidence="6">Iron complex transport system ATP-binding protein</fullName>
    </submittedName>
</protein>
<dbReference type="InterPro" id="IPR003593">
    <property type="entry name" value="AAA+_ATPase"/>
</dbReference>
<keyword evidence="1" id="KW-0813">Transport</keyword>
<proteinExistence type="predicted"/>
<keyword evidence="4" id="KW-1278">Translocase</keyword>
<gene>
    <name evidence="6" type="ORF">SAMN05421874_11914</name>
</gene>
<accession>A0A1G9IWG8</accession>
<evidence type="ECO:0000259" key="5">
    <source>
        <dbReference type="PROSITE" id="PS50893"/>
    </source>
</evidence>
<dbReference type="PANTHER" id="PTHR42794">
    <property type="entry name" value="HEMIN IMPORT ATP-BINDING PROTEIN HMUV"/>
    <property type="match status" value="1"/>
</dbReference>
<dbReference type="InterPro" id="IPR003439">
    <property type="entry name" value="ABC_transporter-like_ATP-bd"/>
</dbReference>
<evidence type="ECO:0000256" key="3">
    <source>
        <dbReference type="ARBA" id="ARBA00022840"/>
    </source>
</evidence>
<keyword evidence="2" id="KW-0547">Nucleotide-binding</keyword>
<dbReference type="InterPro" id="IPR017871">
    <property type="entry name" value="ABC_transporter-like_CS"/>
</dbReference>
<dbReference type="Proteomes" id="UP000198683">
    <property type="component" value="Unassembled WGS sequence"/>
</dbReference>
<dbReference type="GO" id="GO:0005524">
    <property type="term" value="F:ATP binding"/>
    <property type="evidence" value="ECO:0007669"/>
    <property type="project" value="UniProtKB-KW"/>
</dbReference>
<sequence length="276" mass="29714">MNALLRVRALVVRLSGRRVVDEVSLDVGAGEVVGLIGPNGAGKSTLVRSMAGMLPAYSGEVRLGDLPVARSRPRELARLLAYIPQDTAMPFDLPAREVVAMGRYARHHRVGPTPAAAYRVADAALDTVGAAHLGAAPVARLSGGERQLVQLARAMAQEPRVILLDEPTAALDLHRQLHVLRLLRDQAAQGRGIAVVLHDLNHASRFCDRVVLLDGGRVRASGEPDHVLTEARLAGTYRVRATVRDDEDTRARRVTALHNLETAPPEGGASQIQEIR</sequence>
<dbReference type="SMART" id="SM00382">
    <property type="entry name" value="AAA"/>
    <property type="match status" value="1"/>
</dbReference>
<dbReference type="STRING" id="683260.SAMN05421874_11914"/>
<dbReference type="PROSITE" id="PS00211">
    <property type="entry name" value="ABC_TRANSPORTER_1"/>
    <property type="match status" value="1"/>
</dbReference>
<dbReference type="PANTHER" id="PTHR42794:SF1">
    <property type="entry name" value="HEMIN IMPORT ATP-BINDING PROTEIN HMUV"/>
    <property type="match status" value="1"/>
</dbReference>